<dbReference type="Gene3D" id="3.30.559.10">
    <property type="entry name" value="Chloramphenicol acetyltransferase-like domain"/>
    <property type="match status" value="1"/>
</dbReference>
<accession>A0A8J3QA11</accession>
<dbReference type="RefSeq" id="WP_203910007.1">
    <property type="nucleotide sequence ID" value="NZ_BONY01000025.1"/>
</dbReference>
<protein>
    <recommendedName>
        <fullName evidence="1">Condensation domain-containing protein</fullName>
    </recommendedName>
</protein>
<dbReference type="InterPro" id="IPR001242">
    <property type="entry name" value="Condensation_dom"/>
</dbReference>
<dbReference type="GO" id="GO:0008610">
    <property type="term" value="P:lipid biosynthetic process"/>
    <property type="evidence" value="ECO:0007669"/>
    <property type="project" value="UniProtKB-ARBA"/>
</dbReference>
<sequence length="402" mass="44282">MKPLSALQRRMWHLCTSYSGTSSPIVVTARRFRGPLDVARFTSAVAQVVDRHDSLRTVFAVHGDQPVQIVGPPGSFATELVETDDPQSVVEEQSTALLDLFAGPLVRSRLLRLAPDDHVWCFTVHHLLADGGSATIIENEVAALYSGESLPPVQPVTWDEDPQDLDWWVEQLTGAPVLWLPTDMPRPEHKGTRAVNHDEFLDLQLARDIEELARRSHSTPFMVLLTAFQLTLAQRSGQRDFCIGVPADGRDSVEAEQAVGLFANMLALRLRADQLSFAAQMRQTRSTFIEALSRQAVPFGQIVATLKLADAPNQTQVFQSIFCLHTEATPRDDLPGLAVEPFSAGHPQALHDLVLDLWRNEAGIVAAFRYDSCLFKPDTIADLARGYIDVLRAAAADPEGAL</sequence>
<evidence type="ECO:0000259" key="1">
    <source>
        <dbReference type="Pfam" id="PF00668"/>
    </source>
</evidence>
<dbReference type="GO" id="GO:0031177">
    <property type="term" value="F:phosphopantetheine binding"/>
    <property type="evidence" value="ECO:0007669"/>
    <property type="project" value="TreeGrafter"/>
</dbReference>
<dbReference type="AlphaFoldDB" id="A0A8J3QA11"/>
<dbReference type="Gene3D" id="3.30.559.30">
    <property type="entry name" value="Nonribosomal peptide synthetase, condensation domain"/>
    <property type="match status" value="1"/>
</dbReference>
<organism evidence="2 3">
    <name type="scientific">Rhizocola hellebori</name>
    <dbReference type="NCBI Taxonomy" id="1392758"/>
    <lineage>
        <taxon>Bacteria</taxon>
        <taxon>Bacillati</taxon>
        <taxon>Actinomycetota</taxon>
        <taxon>Actinomycetes</taxon>
        <taxon>Micromonosporales</taxon>
        <taxon>Micromonosporaceae</taxon>
        <taxon>Rhizocola</taxon>
    </lineage>
</organism>
<keyword evidence="3" id="KW-1185">Reference proteome</keyword>
<reference evidence="2" key="1">
    <citation type="submission" date="2021-01" db="EMBL/GenBank/DDBJ databases">
        <title>Whole genome shotgun sequence of Rhizocola hellebori NBRC 109834.</title>
        <authorList>
            <person name="Komaki H."/>
            <person name="Tamura T."/>
        </authorList>
    </citation>
    <scope>NUCLEOTIDE SEQUENCE</scope>
    <source>
        <strain evidence="2">NBRC 109834</strain>
    </source>
</reference>
<proteinExistence type="predicted"/>
<dbReference type="Proteomes" id="UP000612899">
    <property type="component" value="Unassembled WGS sequence"/>
</dbReference>
<dbReference type="CDD" id="cd19531">
    <property type="entry name" value="LCL_NRPS-like"/>
    <property type="match status" value="1"/>
</dbReference>
<dbReference type="PANTHER" id="PTHR45527:SF1">
    <property type="entry name" value="FATTY ACID SYNTHASE"/>
    <property type="match status" value="1"/>
</dbReference>
<comment type="caution">
    <text evidence="2">The sequence shown here is derived from an EMBL/GenBank/DDBJ whole genome shotgun (WGS) entry which is preliminary data.</text>
</comment>
<name>A0A8J3QA11_9ACTN</name>
<feature type="domain" description="Condensation" evidence="1">
    <location>
        <begin position="3"/>
        <end position="400"/>
    </location>
</feature>
<dbReference type="SUPFAM" id="SSF52777">
    <property type="entry name" value="CoA-dependent acyltransferases"/>
    <property type="match status" value="2"/>
</dbReference>
<dbReference type="PANTHER" id="PTHR45527">
    <property type="entry name" value="NONRIBOSOMAL PEPTIDE SYNTHETASE"/>
    <property type="match status" value="1"/>
</dbReference>
<dbReference type="InterPro" id="IPR023213">
    <property type="entry name" value="CAT-like_dom_sf"/>
</dbReference>
<dbReference type="EMBL" id="BONY01000025">
    <property type="protein sequence ID" value="GIH06184.1"/>
    <property type="molecule type" value="Genomic_DNA"/>
</dbReference>
<evidence type="ECO:0000313" key="2">
    <source>
        <dbReference type="EMBL" id="GIH06184.1"/>
    </source>
</evidence>
<dbReference type="GO" id="GO:0043041">
    <property type="term" value="P:amino acid activation for nonribosomal peptide biosynthetic process"/>
    <property type="evidence" value="ECO:0007669"/>
    <property type="project" value="TreeGrafter"/>
</dbReference>
<evidence type="ECO:0000313" key="3">
    <source>
        <dbReference type="Proteomes" id="UP000612899"/>
    </source>
</evidence>
<dbReference type="GO" id="GO:0009366">
    <property type="term" value="C:enterobactin synthetase complex"/>
    <property type="evidence" value="ECO:0007669"/>
    <property type="project" value="TreeGrafter"/>
</dbReference>
<dbReference type="GO" id="GO:0005829">
    <property type="term" value="C:cytosol"/>
    <property type="evidence" value="ECO:0007669"/>
    <property type="project" value="TreeGrafter"/>
</dbReference>
<dbReference type="GO" id="GO:0009239">
    <property type="term" value="P:enterobactin biosynthetic process"/>
    <property type="evidence" value="ECO:0007669"/>
    <property type="project" value="TreeGrafter"/>
</dbReference>
<dbReference type="GO" id="GO:0047527">
    <property type="term" value="F:2,3-dihydroxybenzoate-serine ligase activity"/>
    <property type="evidence" value="ECO:0007669"/>
    <property type="project" value="TreeGrafter"/>
</dbReference>
<gene>
    <name evidence="2" type="ORF">Rhe02_42510</name>
</gene>
<dbReference type="Pfam" id="PF00668">
    <property type="entry name" value="Condensation"/>
    <property type="match status" value="1"/>
</dbReference>